<dbReference type="Pfam" id="PF00201">
    <property type="entry name" value="UDPGT"/>
    <property type="match status" value="1"/>
</dbReference>
<evidence type="ECO:0000256" key="4">
    <source>
        <dbReference type="RuleBase" id="RU362057"/>
    </source>
</evidence>
<sequence length="516" mass="57108">MTWEAEAEGEGEAEAGSGAGAEAAHFVLVPLMAQGHMIPMVDMARLLAERGARVTLITTPVNAARIRPIIDRVSRSNLPVAFEELPFPCAELGLPEGHENIDLITQHDGFRTFFDALRLLRGPLERYLRACSPRPSCIVADGCNGWTADVARRLRIPRFVFHGPSCFYSLCDYNMMRHGVYERVTDYSERFVVPEVPVRVEVNRAQAPGFFNSPGWETERDESIAAEDTADGVVVNTFAELERPFIECYEKALGKKVWTLGPLCLYNKDAEGMAARGNSAAVDHRRVVAWLDTREPGSVVYVSFGSLALSRQAQLVEIGAALAASQRPFIWVIKSAELVPEMGAWLRDEFEEATRERGLVVKGWSPQLTVLSHRAVGGFVTHCGWNSLLEAIAMGVPVLTWPRFADQFLNERLVVDVLGVGVSIGAKMPTSVLHEDSVALVKREEVERAVERLMDGGEEGEERRRRSKELGEKAKKAMEEGGSSYVNTAELIQSVMLGREGESKDIEDVKEKLVLL</sequence>
<dbReference type="Gene3D" id="3.40.50.2000">
    <property type="entry name" value="Glycogen Phosphorylase B"/>
    <property type="match status" value="2"/>
</dbReference>
<comment type="similarity">
    <text evidence="1 3">Belongs to the UDP-glycosyltransferase family.</text>
</comment>
<dbReference type="FunFam" id="3.40.50.2000:FF:000104">
    <property type="entry name" value="Glycosyltransferase"/>
    <property type="match status" value="1"/>
</dbReference>
<dbReference type="CDD" id="cd03784">
    <property type="entry name" value="GT1_Gtf-like"/>
    <property type="match status" value="1"/>
</dbReference>
<dbReference type="Pfam" id="PF26168">
    <property type="entry name" value="Glyco_transf_N"/>
    <property type="match status" value="1"/>
</dbReference>
<evidence type="ECO:0000313" key="8">
    <source>
        <dbReference type="Proteomes" id="UP000092600"/>
    </source>
</evidence>
<reference evidence="7 8" key="1">
    <citation type="journal article" date="2016" name="DNA Res.">
        <title>The draft genome of MD-2 pineapple using hybrid error correction of long reads.</title>
        <authorList>
            <person name="Redwan R.M."/>
            <person name="Saidin A."/>
            <person name="Kumar S.V."/>
        </authorList>
    </citation>
    <scope>NUCLEOTIDE SEQUENCE [LARGE SCALE GENOMIC DNA]</scope>
    <source>
        <strain evidence="8">cv. MD2</strain>
        <tissue evidence="7">Leaf</tissue>
    </source>
</reference>
<name>A0A199W0Z2_ANACO</name>
<dbReference type="EMBL" id="LSRQ01000421">
    <property type="protein sequence ID" value="OAY82921.1"/>
    <property type="molecule type" value="Genomic_DNA"/>
</dbReference>
<protein>
    <recommendedName>
        <fullName evidence="4">Glycosyltransferase</fullName>
        <ecNumber evidence="4">2.4.1.-</ecNumber>
    </recommendedName>
</protein>
<dbReference type="InterPro" id="IPR058980">
    <property type="entry name" value="Glyco_transf_N"/>
</dbReference>
<dbReference type="FunFam" id="3.40.50.2000:FF:000063">
    <property type="entry name" value="Glycosyltransferase"/>
    <property type="match status" value="1"/>
</dbReference>
<accession>A0A199W0Z2</accession>
<dbReference type="PANTHER" id="PTHR48047">
    <property type="entry name" value="GLYCOSYLTRANSFERASE"/>
    <property type="match status" value="1"/>
</dbReference>
<dbReference type="STRING" id="4615.A0A199W0Z2"/>
<feature type="region of interest" description="Disordered" evidence="5">
    <location>
        <begin position="453"/>
        <end position="481"/>
    </location>
</feature>
<proteinExistence type="inferred from homology"/>
<feature type="domain" description="Glycosyltransferase N-terminal" evidence="6">
    <location>
        <begin position="26"/>
        <end position="263"/>
    </location>
</feature>
<dbReference type="PANTHER" id="PTHR48047:SF25">
    <property type="entry name" value="OS02G0207100 PROTEIN"/>
    <property type="match status" value="1"/>
</dbReference>
<comment type="caution">
    <text evidence="7">The sequence shown here is derived from an EMBL/GenBank/DDBJ whole genome shotgun (WGS) entry which is preliminary data.</text>
</comment>
<keyword evidence="3" id="KW-0328">Glycosyltransferase</keyword>
<dbReference type="AlphaFoldDB" id="A0A199W0Z2"/>
<dbReference type="InterPro" id="IPR035595">
    <property type="entry name" value="UDP_glycos_trans_CS"/>
</dbReference>
<dbReference type="InterPro" id="IPR002213">
    <property type="entry name" value="UDP_glucos_trans"/>
</dbReference>
<evidence type="ECO:0000256" key="5">
    <source>
        <dbReference type="SAM" id="MobiDB-lite"/>
    </source>
</evidence>
<evidence type="ECO:0000313" key="7">
    <source>
        <dbReference type="EMBL" id="OAY82921.1"/>
    </source>
</evidence>
<dbReference type="GO" id="GO:0035251">
    <property type="term" value="F:UDP-glucosyltransferase activity"/>
    <property type="evidence" value="ECO:0007669"/>
    <property type="project" value="TreeGrafter"/>
</dbReference>
<dbReference type="Proteomes" id="UP000092600">
    <property type="component" value="Unassembled WGS sequence"/>
</dbReference>
<evidence type="ECO:0000256" key="1">
    <source>
        <dbReference type="ARBA" id="ARBA00009995"/>
    </source>
</evidence>
<dbReference type="PROSITE" id="PS00375">
    <property type="entry name" value="UDPGT"/>
    <property type="match status" value="1"/>
</dbReference>
<keyword evidence="2 3" id="KW-0808">Transferase</keyword>
<dbReference type="SUPFAM" id="SSF53756">
    <property type="entry name" value="UDP-Glycosyltransferase/glycogen phosphorylase"/>
    <property type="match status" value="1"/>
</dbReference>
<dbReference type="EC" id="2.4.1.-" evidence="4"/>
<evidence type="ECO:0000259" key="6">
    <source>
        <dbReference type="Pfam" id="PF26168"/>
    </source>
</evidence>
<feature type="compositionally biased region" description="Basic and acidic residues" evidence="5">
    <location>
        <begin position="453"/>
        <end position="479"/>
    </location>
</feature>
<organism evidence="7 8">
    <name type="scientific">Ananas comosus</name>
    <name type="common">Pineapple</name>
    <name type="synonym">Ananas ananas</name>
    <dbReference type="NCBI Taxonomy" id="4615"/>
    <lineage>
        <taxon>Eukaryota</taxon>
        <taxon>Viridiplantae</taxon>
        <taxon>Streptophyta</taxon>
        <taxon>Embryophyta</taxon>
        <taxon>Tracheophyta</taxon>
        <taxon>Spermatophyta</taxon>
        <taxon>Magnoliopsida</taxon>
        <taxon>Liliopsida</taxon>
        <taxon>Poales</taxon>
        <taxon>Bromeliaceae</taxon>
        <taxon>Bromelioideae</taxon>
        <taxon>Ananas</taxon>
    </lineage>
</organism>
<evidence type="ECO:0000256" key="3">
    <source>
        <dbReference type="RuleBase" id="RU003718"/>
    </source>
</evidence>
<gene>
    <name evidence="7" type="ORF">ACMD2_05172</name>
</gene>
<evidence type="ECO:0000256" key="2">
    <source>
        <dbReference type="ARBA" id="ARBA00022679"/>
    </source>
</evidence>